<feature type="compositionally biased region" description="Low complexity" evidence="2">
    <location>
        <begin position="2153"/>
        <end position="2238"/>
    </location>
</feature>
<feature type="compositionally biased region" description="Basic and acidic residues" evidence="2">
    <location>
        <begin position="1915"/>
        <end position="1936"/>
    </location>
</feature>
<dbReference type="RefSeq" id="XP_018638351.1">
    <property type="nucleotide sequence ID" value="XM_018782309.1"/>
</dbReference>
<keyword evidence="1" id="KW-0945">Host-virus interaction</keyword>
<feature type="region of interest" description="Disordered" evidence="2">
    <location>
        <begin position="2711"/>
        <end position="2734"/>
    </location>
</feature>
<name>S8GJW0_TOXGM</name>
<feature type="compositionally biased region" description="Low complexity" evidence="2">
    <location>
        <begin position="689"/>
        <end position="701"/>
    </location>
</feature>
<dbReference type="PANTHER" id="PTHR13037">
    <property type="entry name" value="FORMIN"/>
    <property type="match status" value="1"/>
</dbReference>
<feature type="compositionally biased region" description="Acidic residues" evidence="2">
    <location>
        <begin position="2009"/>
        <end position="2019"/>
    </location>
</feature>
<feature type="compositionally biased region" description="Basic and acidic residues" evidence="2">
    <location>
        <begin position="530"/>
        <end position="548"/>
    </location>
</feature>
<evidence type="ECO:0000256" key="1">
    <source>
        <dbReference type="ARBA" id="ARBA00022581"/>
    </source>
</evidence>
<feature type="transmembrane region" description="Helical" evidence="3">
    <location>
        <begin position="1658"/>
        <end position="1675"/>
    </location>
</feature>
<feature type="region of interest" description="Disordered" evidence="2">
    <location>
        <begin position="1"/>
        <end position="130"/>
    </location>
</feature>
<evidence type="ECO:0000313" key="5">
    <source>
        <dbReference type="Proteomes" id="UP000001529"/>
    </source>
</evidence>
<evidence type="ECO:0000313" key="4">
    <source>
        <dbReference type="EMBL" id="EPT32150.1"/>
    </source>
</evidence>
<reference evidence="4" key="1">
    <citation type="submission" date="2013-04" db="EMBL/GenBank/DDBJ databases">
        <authorList>
            <person name="Sibley D."/>
            <person name="Venepally P."/>
            <person name="Karamycheva S."/>
            <person name="Hadjithomas M."/>
            <person name="Khan A."/>
            <person name="Brunk B."/>
            <person name="Roos D."/>
            <person name="Caler E."/>
            <person name="Lorenzi H."/>
        </authorList>
    </citation>
    <scope>NUCLEOTIDE SEQUENCE [LARGE SCALE GENOMIC DNA]</scope>
    <source>
        <strain evidence="4">ME49</strain>
    </source>
</reference>
<feature type="region of interest" description="Disordered" evidence="2">
    <location>
        <begin position="2381"/>
        <end position="2497"/>
    </location>
</feature>
<feature type="region of interest" description="Disordered" evidence="2">
    <location>
        <begin position="2082"/>
        <end position="2256"/>
    </location>
</feature>
<feature type="compositionally biased region" description="Basic and acidic residues" evidence="2">
    <location>
        <begin position="1995"/>
        <end position="2008"/>
    </location>
</feature>
<feature type="compositionally biased region" description="Basic residues" evidence="2">
    <location>
        <begin position="2472"/>
        <end position="2484"/>
    </location>
</feature>
<accession>S8GJW0</accession>
<feature type="region of interest" description="Disordered" evidence="2">
    <location>
        <begin position="684"/>
        <end position="710"/>
    </location>
</feature>
<feature type="compositionally biased region" description="Acidic residues" evidence="2">
    <location>
        <begin position="1978"/>
        <end position="1994"/>
    </location>
</feature>
<gene>
    <name evidence="4" type="ORF">TGME49_297330</name>
</gene>
<feature type="region of interest" description="Disordered" evidence="2">
    <location>
        <begin position="1458"/>
        <end position="1525"/>
    </location>
</feature>
<protein>
    <recommendedName>
        <fullName evidence="6">Transmembrane protein</fullName>
    </recommendedName>
</protein>
<feature type="region of interest" description="Disordered" evidence="2">
    <location>
        <begin position="466"/>
        <end position="638"/>
    </location>
</feature>
<organism evidence="4 5">
    <name type="scientific">Toxoplasma gondii (strain ATCC 50611 / Me49)</name>
    <dbReference type="NCBI Taxonomy" id="508771"/>
    <lineage>
        <taxon>Eukaryota</taxon>
        <taxon>Sar</taxon>
        <taxon>Alveolata</taxon>
        <taxon>Apicomplexa</taxon>
        <taxon>Conoidasida</taxon>
        <taxon>Coccidia</taxon>
        <taxon>Eucoccidiorida</taxon>
        <taxon>Eimeriorina</taxon>
        <taxon>Sarcocystidae</taxon>
        <taxon>Toxoplasma</taxon>
    </lineage>
</organism>
<feature type="region of interest" description="Disordered" evidence="2">
    <location>
        <begin position="762"/>
        <end position="860"/>
    </location>
</feature>
<feature type="region of interest" description="Disordered" evidence="2">
    <location>
        <begin position="1313"/>
        <end position="1381"/>
    </location>
</feature>
<keyword evidence="3" id="KW-0812">Transmembrane</keyword>
<evidence type="ECO:0008006" key="6">
    <source>
        <dbReference type="Google" id="ProtNLM"/>
    </source>
</evidence>
<feature type="compositionally biased region" description="Basic and acidic residues" evidence="2">
    <location>
        <begin position="2381"/>
        <end position="2391"/>
    </location>
</feature>
<evidence type="ECO:0000256" key="3">
    <source>
        <dbReference type="SAM" id="Phobius"/>
    </source>
</evidence>
<dbReference type="EMBL" id="KE138816">
    <property type="protein sequence ID" value="EPT32150.1"/>
    <property type="molecule type" value="Genomic_DNA"/>
</dbReference>
<feature type="region of interest" description="Disordered" evidence="2">
    <location>
        <begin position="2271"/>
        <end position="2353"/>
    </location>
</feature>
<feature type="compositionally biased region" description="Acidic residues" evidence="2">
    <location>
        <begin position="2440"/>
        <end position="2450"/>
    </location>
</feature>
<dbReference type="Proteomes" id="UP000001529">
    <property type="component" value="Chromosome II"/>
</dbReference>
<feature type="compositionally biased region" description="Basic and acidic residues" evidence="2">
    <location>
        <begin position="78"/>
        <end position="89"/>
    </location>
</feature>
<feature type="compositionally biased region" description="Basic and acidic residues" evidence="2">
    <location>
        <begin position="578"/>
        <end position="618"/>
    </location>
</feature>
<feature type="region of interest" description="Disordered" evidence="2">
    <location>
        <begin position="252"/>
        <end position="359"/>
    </location>
</feature>
<feature type="compositionally biased region" description="Polar residues" evidence="2">
    <location>
        <begin position="790"/>
        <end position="800"/>
    </location>
</feature>
<feature type="compositionally biased region" description="Basic and acidic residues" evidence="2">
    <location>
        <begin position="2084"/>
        <end position="2105"/>
    </location>
</feature>
<feature type="transmembrane region" description="Helical" evidence="3">
    <location>
        <begin position="1625"/>
        <end position="1651"/>
    </location>
</feature>
<feature type="compositionally biased region" description="Polar residues" evidence="2">
    <location>
        <begin position="18"/>
        <end position="29"/>
    </location>
</feature>
<feature type="compositionally biased region" description="Polar residues" evidence="2">
    <location>
        <begin position="314"/>
        <end position="328"/>
    </location>
</feature>
<feature type="region of interest" description="Disordered" evidence="2">
    <location>
        <begin position="215"/>
        <end position="240"/>
    </location>
</feature>
<feature type="compositionally biased region" description="Basic and acidic residues" evidence="2">
    <location>
        <begin position="2300"/>
        <end position="2315"/>
    </location>
</feature>
<dbReference type="GeneID" id="7898998"/>
<feature type="compositionally biased region" description="Low complexity" evidence="2">
    <location>
        <begin position="1040"/>
        <end position="1056"/>
    </location>
</feature>
<feature type="compositionally biased region" description="Low complexity" evidence="2">
    <location>
        <begin position="2284"/>
        <end position="2296"/>
    </location>
</feature>
<evidence type="ECO:0000256" key="2">
    <source>
        <dbReference type="SAM" id="MobiDB-lite"/>
    </source>
</evidence>
<feature type="region of interest" description="Disordered" evidence="2">
    <location>
        <begin position="1093"/>
        <end position="1149"/>
    </location>
</feature>
<dbReference type="EMBL" id="CM002036">
    <property type="protein sequence ID" value="EPT32150.1"/>
    <property type="molecule type" value="Genomic_DNA"/>
</dbReference>
<feature type="compositionally biased region" description="Basic and acidic residues" evidence="2">
    <location>
        <begin position="1890"/>
        <end position="1906"/>
    </location>
</feature>
<keyword evidence="3" id="KW-1133">Transmembrane helix</keyword>
<dbReference type="PANTHER" id="PTHR13037:SF24">
    <property type="entry name" value="POLYCOMB PROTEIN PCL-RELATED"/>
    <property type="match status" value="1"/>
</dbReference>
<proteinExistence type="predicted"/>
<feature type="compositionally biased region" description="Low complexity" evidence="2">
    <location>
        <begin position="294"/>
        <end position="309"/>
    </location>
</feature>
<feature type="compositionally biased region" description="Basic and acidic residues" evidence="2">
    <location>
        <begin position="2020"/>
        <end position="2044"/>
    </location>
</feature>
<keyword evidence="3" id="KW-0472">Membrane</keyword>
<feature type="transmembrane region" description="Helical" evidence="3">
    <location>
        <begin position="2845"/>
        <end position="2875"/>
    </location>
</feature>
<feature type="region of interest" description="Disordered" evidence="2">
    <location>
        <begin position="2760"/>
        <end position="2781"/>
    </location>
</feature>
<dbReference type="KEGG" id="tgo:TGME49_297330"/>
<keyword evidence="5" id="KW-1185">Reference proteome</keyword>
<feature type="compositionally biased region" description="Low complexity" evidence="2">
    <location>
        <begin position="500"/>
        <end position="517"/>
    </location>
</feature>
<feature type="region of interest" description="Disordered" evidence="2">
    <location>
        <begin position="1006"/>
        <end position="1073"/>
    </location>
</feature>
<feature type="region of interest" description="Disordered" evidence="2">
    <location>
        <begin position="1877"/>
        <end position="2069"/>
    </location>
</feature>
<feature type="compositionally biased region" description="Basic residues" evidence="2">
    <location>
        <begin position="1"/>
        <end position="12"/>
    </location>
</feature>
<feature type="compositionally biased region" description="Basic and acidic residues" evidence="2">
    <location>
        <begin position="1512"/>
        <end position="1525"/>
    </location>
</feature>
<feature type="compositionally biased region" description="Polar residues" evidence="2">
    <location>
        <begin position="2455"/>
        <end position="2469"/>
    </location>
</feature>
<feature type="compositionally biased region" description="Low complexity" evidence="2">
    <location>
        <begin position="1111"/>
        <end position="1125"/>
    </location>
</feature>
<sequence length="3158" mass="337327">MEELAHRRRSPPPRRSENSGACQCVSSTNEDIEAGVPAWMLESPDSTALLPPQATSGADSDNLRLDGGCSASKQAGGAEERGREKDERRGKRVSTVVAPRSSEPLHPENRQNTANLFGGTPSVPRPQDGDAAAPTHALFPAPVSPSPGAAASLLLFMRAGFLHRKTRHTRRFAKRFLILDRHILFSFKSIPLKCRNVCRYTSHLLFASYAAAPPDGSAGVTASQEEEDESEDVSSCQSPSVGDCALKAISTSGTALDASERSPSAASPHRSPHLHRPETRQDQLACKPRRLLPSGASRRAGGSLSRQQGPPQSPEHTGSPPSRLSTEGWQEAGEDDSLFAEEPNARAPQKRLCRRSGGEERRARREGVGCWVDGRCADWRTHGSVSEKGTQSCRELGADSAAPWTPCVSPLAIVTDSALADLFDFSQATCAWDLRTARLSNFSYDKQQKGFTWTLHAQNVLQLALETQRARRKREDEKGRSPSGKTTGLDMLRSSSSLFGEGIATETTRATETTGAIDLRQRQQGAAAPREGRNTVRVAADSRLHDSHSTPVHPTGQEGCLAQSSGEEGTAARTGRGVGREKQLDFPRHLRVERRQGAGEEEPEDRREQDRVPGDSSDRSCSTPKSFDPFVESAPGEDQQSGCTLALLHRKGENRAHRRFAFGHLTGEQAKVGRAAGYLDDAETLRDGSSSASRSSSSSSATQGTGGEAIEDEAFRRFEDEQFLMEAAADRGGDDLYFSGHSELSGRSGAAHSEPGRLLREGESGALEGEANEDGTLGSRAERDEEPESATVSPSLQYASPASGLHSDSDGLMDAPSLSVHTPEIAALSGEARRGKRVSGALQERCKDTGPTETSSLEPRQLRPSTKWFCISKSATSAPLPQTSVLPPTGYFDDLDAFPPLPPPAACMETLTFYTPDAVTAHDWVAALLRSREFGSAAAVYVHWRDLQLYTNACAEGLPHWVWPLVDWVEKREVERRRAAALRAGRLETIPASSLRFSPSSFDGNNACTSVEGSSGAGQAPEASAPGTRSRLEHADESSETPSASAASPTAPPQSQRGPGTAAEASQGTGEEEAVLGSLLSCLRETIANAVSPDTGPALGGRGTSQEHQPGLRGAASSLSAGALETGDEGETREETSFTTTQKRDGRRMRMPMGAVDSAARARRTLKDAVSVRVKPYAFDPFSLLPPPSAVSFSLLSLALHSLDVPLFPVGYTPYILVSFQSSLYPCVLIPGSPDSACSPFLPLPAAAAATPAASASLFQKLFSRASPHPVPTFGPSSFVFRPAPCLNLPLFAPRNQQDLVLHLYAAPPPSYAPAPAARGRQSSQTPKRRQGDFESRRVQRITGAAAARAGSGDPGGPASNAEVGISLPSLPCPPPSAQGPPASLGPFLSATQPWAPSLALSLSLACPLAYYLGSVAVPSHLFGPATPQRLSLPLLPFPSSSHAVTHPLADLCRVLPSSRSSGESGASAGGLGASGRETGSAPQTSGDSRAGASAPEANPQGPLAATAVGGDKGREVKGRETKSLKADEGRIEISVLSPTLWPSYLQPVEEVFDTPQPFLDSSSVATGAAAAADAAGGGGTWLPIQQLLLQIKRLGRLRDRIAGFASLASAVTEFTSPSFSLFCLAYLLLSLLFLPSRFLAFLLFPALLVVLSRHPRAGICLLDFLTEFPLFMLFTPRRMQLQVLLSPSSSASRDSRPLACMLVLLLKHHHASWHLDPAASGSINGSDNPPQNCETFLSESPLSRASSAPPRPSCKGDSCGRCTQAEGLKHGKRKPQAEAPSRRFSWSVCGCFSPCCSPWRLPPPLPRLLLPSYEREEKDFWSTCRERGKFAELVVSTLHWTRLLLAFSVAGGAPQLSPAVAGLLCADCDFVPACGGSRSGRRGTSEGGQEARDEAARSSETRRETEEDTGAEPPRSKDDRQREWREEERGGKGEDEEREDAQEGEGEGEGGEGEEGEEGKEGEEGEEIQRGVRAQVDEEEVGGEEVAEEEEEEEGRREREKGGKEKVDEGEEQEEEEERKEGRKQDERSKDGEAVEAQYREEENQGASGGSKSVGNKMGFWGHACAGGDELGRTEALLIQEEAAGRKGGEVEREEVGEKKRGESSNEEALLDSRSVFASDSQLPHDQAVPVSRRSRRRHFGHRHPRGKHKLSAPTSSSPSPSRSSSSPSSPSSSYLASSASQPCSSSSSSQPCSGSQPCSSASQSSSSSLSRPRSSSSSSQPQSSSPPHVSCASSSSGRQAPASHSTNPSVAVGPETMFTGVAQFARKWMKKHFRKRERLSAESEAPSPAAVEPARPAPPREARRGKRESDGRGDTSAFARQARKRDAAEGAPFFAETPPFPEQSPSPGVDLVQLGSAHNYFMAPAATARPLVGLQIEPGEARSEAEGAKAKAAGSRRPRESATTPGKRARFRDDDEEVEHWRMSPPRRQTARAVSGDEAGEAASEELEEQRHLLTSQNSWGQTSGVSATARRRPSPGHRRRREYSGETGRKTGQALLVRTGGLDAEFAFRFLASTFEQAESQGSAWKQRSALTQSWGSCLFSVFSPRFTPVVPKATLSPLVDSPFTSTRRLCSAFPGRVCRASLQAQIAAASPFVSSEIFLPEIAPGSPQRSDAVDRCPAFSEKHSALGVASRFWRTKRQGEEGLLAADYGTLNTSLVVLSAPPFSSPSSNAAALEALLELLTVRRPSRESASLFLPSLRFPCFSEASRGPAAAGRESETVSPVSIPSAQPLENDIEPPTAYSFLGWGASAPEAVEGLSPPAGPVLPTAGGPDGPGPVSDPADLETVETPLAGSSLPGGELFALYREVRASSTRFLVKLWRWVVWGEKICNLFSWRNRSLTEVAFVFAALLLLLLACVPLQYVLAVWIVHAFISGQKRGLWKLLARNSARRQVEAAIFEICLGSFAQSCKSASTTAAYSRREESGKNESAERMRPRLQKAAARPQPLLPLLRFLTVPELQQLRLSLWRRCGVALPLETLAEALDETELAEALRRGREETTVSSSRWARTDWMTNLLLHAPTDVTHQTSAVALRDSRAFWAGAELLPEETGALGSTGAETLGPACAAGAGVCGAKRRAEALSGYRLSDGASDSGEQETLGEGDSRELPGGLGAFTQVLFGHATQPSSGLENGEDRFTRQSAPMNAAVVAAVGGAFMQ</sequence>
<feature type="compositionally biased region" description="Basic residues" evidence="2">
    <location>
        <begin position="2134"/>
        <end position="2152"/>
    </location>
</feature>
<feature type="compositionally biased region" description="Acidic residues" evidence="2">
    <location>
        <begin position="1937"/>
        <end position="1967"/>
    </location>
</feature>
<feature type="region of interest" description="Disordered" evidence="2">
    <location>
        <begin position="3087"/>
        <end position="3108"/>
    </location>
</feature>
<feature type="compositionally biased region" description="Low complexity" evidence="2">
    <location>
        <begin position="1458"/>
        <end position="1467"/>
    </location>
</feature>
<dbReference type="VEuPathDB" id="ToxoDB:TGME49_297330"/>
<dbReference type="OrthoDB" id="333032at2759"/>